<organism evidence="1 2">
    <name type="scientific">Phytophthora palmivora</name>
    <dbReference type="NCBI Taxonomy" id="4796"/>
    <lineage>
        <taxon>Eukaryota</taxon>
        <taxon>Sar</taxon>
        <taxon>Stramenopiles</taxon>
        <taxon>Oomycota</taxon>
        <taxon>Peronosporomycetes</taxon>
        <taxon>Peronosporales</taxon>
        <taxon>Peronosporaceae</taxon>
        <taxon>Phytophthora</taxon>
    </lineage>
</organism>
<comment type="caution">
    <text evidence="1">The sequence shown here is derived from an EMBL/GenBank/DDBJ whole genome shotgun (WGS) entry which is preliminary data.</text>
</comment>
<name>A0A2P4YBH5_9STRA</name>
<protein>
    <submittedName>
        <fullName evidence="1">Uncharacterized protein</fullName>
    </submittedName>
</protein>
<evidence type="ECO:0000313" key="1">
    <source>
        <dbReference type="EMBL" id="POM75167.1"/>
    </source>
</evidence>
<dbReference type="AlphaFoldDB" id="A0A2P4YBH5"/>
<accession>A0A2P4YBH5</accession>
<sequence length="60" mass="6642">MVLLISTEYPFLKEEDISARPPAASNAYSIGRFGKSLGGDHFWMTPMGLVILRPEICSAR</sequence>
<proteinExistence type="predicted"/>
<dbReference type="EMBL" id="NCKW01004002">
    <property type="protein sequence ID" value="POM75167.1"/>
    <property type="molecule type" value="Genomic_DNA"/>
</dbReference>
<gene>
    <name evidence="1" type="ORF">PHPALM_7766</name>
</gene>
<reference evidence="1 2" key="1">
    <citation type="journal article" date="2017" name="Genome Biol. Evol.">
        <title>Phytophthora megakarya and P. palmivora, closely related causal agents of cacao black pod rot, underwent increases in genome sizes and gene numbers by different mechanisms.</title>
        <authorList>
            <person name="Ali S.S."/>
            <person name="Shao J."/>
            <person name="Lary D.J."/>
            <person name="Kronmiller B."/>
            <person name="Shen D."/>
            <person name="Strem M.D."/>
            <person name="Amoako-Attah I."/>
            <person name="Akrofi A.Y."/>
            <person name="Begoude B.A."/>
            <person name="Ten Hoopen G.M."/>
            <person name="Coulibaly K."/>
            <person name="Kebe B.I."/>
            <person name="Melnick R.L."/>
            <person name="Guiltinan M.J."/>
            <person name="Tyler B.M."/>
            <person name="Meinhardt L.W."/>
            <person name="Bailey B.A."/>
        </authorList>
    </citation>
    <scope>NUCLEOTIDE SEQUENCE [LARGE SCALE GENOMIC DNA]</scope>
    <source>
        <strain evidence="2">sbr112.9</strain>
    </source>
</reference>
<keyword evidence="2" id="KW-1185">Reference proteome</keyword>
<dbReference type="Proteomes" id="UP000237271">
    <property type="component" value="Unassembled WGS sequence"/>
</dbReference>
<evidence type="ECO:0000313" key="2">
    <source>
        <dbReference type="Proteomes" id="UP000237271"/>
    </source>
</evidence>